<feature type="domain" description="SLH" evidence="2">
    <location>
        <begin position="427"/>
        <end position="483"/>
    </location>
</feature>
<proteinExistence type="predicted"/>
<feature type="non-terminal residue" evidence="3">
    <location>
        <position position="1"/>
    </location>
</feature>
<dbReference type="EMBL" id="JAVDQH010000011">
    <property type="protein sequence ID" value="MDR6244948.1"/>
    <property type="molecule type" value="Genomic_DNA"/>
</dbReference>
<feature type="domain" description="SLH" evidence="2">
    <location>
        <begin position="301"/>
        <end position="362"/>
    </location>
</feature>
<dbReference type="PROSITE" id="PS51272">
    <property type="entry name" value="SLH"/>
    <property type="match status" value="3"/>
</dbReference>
<dbReference type="InterPro" id="IPR051465">
    <property type="entry name" value="Cell_Envelope_Struct_Comp"/>
</dbReference>
<accession>A0ABU1J0E3</accession>
<evidence type="ECO:0000313" key="3">
    <source>
        <dbReference type="EMBL" id="MDR6244948.1"/>
    </source>
</evidence>
<name>A0ABU1J0E3_9BACL</name>
<dbReference type="InterPro" id="IPR001119">
    <property type="entry name" value="SLH_dom"/>
</dbReference>
<dbReference type="PANTHER" id="PTHR43308">
    <property type="entry name" value="OUTER MEMBRANE PROTEIN ALPHA-RELATED"/>
    <property type="match status" value="1"/>
</dbReference>
<comment type="caution">
    <text evidence="3">The sequence shown here is derived from an EMBL/GenBank/DDBJ whole genome shotgun (WGS) entry which is preliminary data.</text>
</comment>
<dbReference type="Pfam" id="PF00395">
    <property type="entry name" value="SLH"/>
    <property type="match status" value="3"/>
</dbReference>
<feature type="compositionally biased region" description="Basic and acidic residues" evidence="1">
    <location>
        <begin position="169"/>
        <end position="182"/>
    </location>
</feature>
<dbReference type="RefSeq" id="WP_309807846.1">
    <property type="nucleotide sequence ID" value="NZ_JAVDQH010000011.1"/>
</dbReference>
<sequence>YNWFSGNQTLQVEPNQALADNTDYYVTATSGTFMDWGDRELTNFTEPNMWSFRTADHTAPQATFEYSALSGYLRLNFDEPVQKGYGYLKIYDQATNEVVASISLWENEFISGYHINFKNLYGNSASFHVEGLQAGESYRVMISSGGLFQDLNGNSYKGTGEAGWNFRITNEKKPETKSDKKTTTSGGGGVTGVPSTSPVVNSTPQSGLDTSTSKSSNPSASNTGTDKTKTPATMTSMLVEPQLASSGTVSLPAPVAPTANTFVHYYDAKWDKWIAVPTTSDGTTLKADVPTGSWTSVINSEQAVKPADVVKSWAVAPVMKLMSLGIVQGDTQGNYNPKQAINRYEMAVILAKTLRLDVNAPSQGSPASSANTPDWAQPYVQAVVSQGIMTGTSDSFNGNGQVTREQLATLIGRMLPDSATTGTPATNVTFKDASKMSTWAVQGIAKVQALGLMKGYDDQNFRPKQAVTREEMAAVIAKVVDML</sequence>
<keyword evidence="4" id="KW-1185">Reference proteome</keyword>
<gene>
    <name evidence="3" type="ORF">JOC58_002846</name>
</gene>
<evidence type="ECO:0000259" key="2">
    <source>
        <dbReference type="PROSITE" id="PS51272"/>
    </source>
</evidence>
<feature type="region of interest" description="Disordered" evidence="1">
    <location>
        <begin position="167"/>
        <end position="232"/>
    </location>
</feature>
<feature type="domain" description="SLH" evidence="2">
    <location>
        <begin position="363"/>
        <end position="425"/>
    </location>
</feature>
<organism evidence="3 4">
    <name type="scientific">Paenibacillus hunanensis</name>
    <dbReference type="NCBI Taxonomy" id="539262"/>
    <lineage>
        <taxon>Bacteria</taxon>
        <taxon>Bacillati</taxon>
        <taxon>Bacillota</taxon>
        <taxon>Bacilli</taxon>
        <taxon>Bacillales</taxon>
        <taxon>Paenibacillaceae</taxon>
        <taxon>Paenibacillus</taxon>
    </lineage>
</organism>
<evidence type="ECO:0000256" key="1">
    <source>
        <dbReference type="SAM" id="MobiDB-lite"/>
    </source>
</evidence>
<reference evidence="3 4" key="1">
    <citation type="submission" date="2023-07" db="EMBL/GenBank/DDBJ databases">
        <title>Genomic Encyclopedia of Type Strains, Phase IV (KMG-IV): sequencing the most valuable type-strain genomes for metagenomic binning, comparative biology and taxonomic classification.</title>
        <authorList>
            <person name="Goeker M."/>
        </authorList>
    </citation>
    <scope>NUCLEOTIDE SEQUENCE [LARGE SCALE GENOMIC DNA]</scope>
    <source>
        <strain evidence="3 4">DSM 22170</strain>
    </source>
</reference>
<dbReference type="PANTHER" id="PTHR43308:SF5">
    <property type="entry name" value="S-LAYER PROTEIN _ PEPTIDOGLYCAN ENDO-BETA-N-ACETYLGLUCOSAMINIDASE"/>
    <property type="match status" value="1"/>
</dbReference>
<evidence type="ECO:0000313" key="4">
    <source>
        <dbReference type="Proteomes" id="UP001185028"/>
    </source>
</evidence>
<feature type="compositionally biased region" description="Low complexity" evidence="1">
    <location>
        <begin position="192"/>
        <end position="223"/>
    </location>
</feature>
<dbReference type="Proteomes" id="UP001185028">
    <property type="component" value="Unassembled WGS sequence"/>
</dbReference>
<protein>
    <recommendedName>
        <fullName evidence="2">SLH domain-containing protein</fullName>
    </recommendedName>
</protein>